<dbReference type="InterPro" id="IPR023210">
    <property type="entry name" value="NADP_OxRdtase_dom"/>
</dbReference>
<dbReference type="InterPro" id="IPR036812">
    <property type="entry name" value="NAD(P)_OxRdtase_dom_sf"/>
</dbReference>
<dbReference type="SUPFAM" id="SSF51430">
    <property type="entry name" value="NAD(P)-linked oxidoreductase"/>
    <property type="match status" value="1"/>
</dbReference>
<gene>
    <name evidence="4" type="ORF">ILEXP_LOCUS40725</name>
</gene>
<dbReference type="GO" id="GO:0016491">
    <property type="term" value="F:oxidoreductase activity"/>
    <property type="evidence" value="ECO:0007669"/>
    <property type="project" value="UniProtKB-KW"/>
</dbReference>
<dbReference type="AlphaFoldDB" id="A0ABC8TPX3"/>
<accession>A0ABC8TPX3</accession>
<evidence type="ECO:0000256" key="1">
    <source>
        <dbReference type="ARBA" id="ARBA00022857"/>
    </source>
</evidence>
<evidence type="ECO:0000313" key="4">
    <source>
        <dbReference type="EMBL" id="CAK9171183.1"/>
    </source>
</evidence>
<dbReference type="Proteomes" id="UP001642360">
    <property type="component" value="Unassembled WGS sequence"/>
</dbReference>
<dbReference type="PANTHER" id="PTHR43625:SF65">
    <property type="entry name" value="NADP-DEPENDENT OXIDOREDUCTASE DOMAIN-CONTAINING PROTEIN"/>
    <property type="match status" value="1"/>
</dbReference>
<dbReference type="PANTHER" id="PTHR43625">
    <property type="entry name" value="AFLATOXIN B1 ALDEHYDE REDUCTASE"/>
    <property type="match status" value="1"/>
</dbReference>
<dbReference type="InterPro" id="IPR050791">
    <property type="entry name" value="Aldo-Keto_reductase"/>
</dbReference>
<organism evidence="4 5">
    <name type="scientific">Ilex paraguariensis</name>
    <name type="common">yerba mate</name>
    <dbReference type="NCBI Taxonomy" id="185542"/>
    <lineage>
        <taxon>Eukaryota</taxon>
        <taxon>Viridiplantae</taxon>
        <taxon>Streptophyta</taxon>
        <taxon>Embryophyta</taxon>
        <taxon>Tracheophyta</taxon>
        <taxon>Spermatophyta</taxon>
        <taxon>Magnoliopsida</taxon>
        <taxon>eudicotyledons</taxon>
        <taxon>Gunneridae</taxon>
        <taxon>Pentapetalae</taxon>
        <taxon>asterids</taxon>
        <taxon>campanulids</taxon>
        <taxon>Aquifoliales</taxon>
        <taxon>Aquifoliaceae</taxon>
        <taxon>Ilex</taxon>
    </lineage>
</organism>
<name>A0ABC8TPX3_9AQUA</name>
<evidence type="ECO:0000313" key="5">
    <source>
        <dbReference type="Proteomes" id="UP001642360"/>
    </source>
</evidence>
<keyword evidence="1" id="KW-0521">NADP</keyword>
<dbReference type="Gene3D" id="3.20.20.100">
    <property type="entry name" value="NADP-dependent oxidoreductase domain"/>
    <property type="match status" value="1"/>
</dbReference>
<dbReference type="Pfam" id="PF00248">
    <property type="entry name" value="Aldo_ket_red"/>
    <property type="match status" value="1"/>
</dbReference>
<evidence type="ECO:0000256" key="2">
    <source>
        <dbReference type="ARBA" id="ARBA00023002"/>
    </source>
</evidence>
<protein>
    <recommendedName>
        <fullName evidence="3">NADP-dependent oxidoreductase domain-containing protein</fullName>
    </recommendedName>
</protein>
<comment type="caution">
    <text evidence="4">The sequence shown here is derived from an EMBL/GenBank/DDBJ whole genome shotgun (WGS) entry which is preliminary data.</text>
</comment>
<keyword evidence="5" id="KW-1185">Reference proteome</keyword>
<proteinExistence type="predicted"/>
<evidence type="ECO:0000259" key="3">
    <source>
        <dbReference type="Pfam" id="PF00248"/>
    </source>
</evidence>
<feature type="domain" description="NADP-dependent oxidoreductase" evidence="3">
    <location>
        <begin position="25"/>
        <end position="136"/>
    </location>
</feature>
<reference evidence="4 5" key="1">
    <citation type="submission" date="2024-02" db="EMBL/GenBank/DDBJ databases">
        <authorList>
            <person name="Vignale AGUSTIN F."/>
            <person name="Sosa J E."/>
            <person name="Modenutti C."/>
        </authorList>
    </citation>
    <scope>NUCLEOTIDE SEQUENCE [LARGE SCALE GENOMIC DNA]</scope>
</reference>
<sequence length="166" mass="18606">MLQRHYGHHFNVNELYASKHPLSYRKLGIGIVAYSPLGRGFFAGKAVVENLPTESILALHPRFSKENVEKNKVLYARLANLAAKHHCTIPQLALAWLLHQGGDVIPIPGTTQIKNLDNNIGCLAIKLTQEDLKKISDSVPIDEVSGERDYAFFENYNWKSADTPEN</sequence>
<dbReference type="EMBL" id="CAUOFW020005669">
    <property type="protein sequence ID" value="CAK9171183.1"/>
    <property type="molecule type" value="Genomic_DNA"/>
</dbReference>
<keyword evidence="2" id="KW-0560">Oxidoreductase</keyword>